<dbReference type="Gene3D" id="3.20.20.80">
    <property type="entry name" value="Glycosidases"/>
    <property type="match status" value="1"/>
</dbReference>
<evidence type="ECO:0000256" key="2">
    <source>
        <dbReference type="ARBA" id="ARBA00023295"/>
    </source>
</evidence>
<evidence type="ECO:0000256" key="3">
    <source>
        <dbReference type="PROSITE-ProRule" id="PRU01353"/>
    </source>
</evidence>
<reference evidence="5 6" key="1">
    <citation type="journal article" date="2022" name="Environ. Microbiol. Rep.">
        <title>Eco-phylogenetic analyses reveal divergent evolution of vitamin B12 metabolism in the marine bacterial family 'Psychromonadaceae'.</title>
        <authorList>
            <person name="Jin X."/>
            <person name="Yang Y."/>
            <person name="Cao H."/>
            <person name="Gao B."/>
            <person name="Zhao Z."/>
        </authorList>
    </citation>
    <scope>NUCLEOTIDE SEQUENCE [LARGE SCALE GENOMIC DNA]</scope>
    <source>
        <strain evidence="5 6">MKS20</strain>
    </source>
</reference>
<keyword evidence="2 3" id="KW-0326">Glycosidase</keyword>
<sequence length="359" mass="41486">MQQGFNLGVIEGFYGKPWSWQTREQYSDFLLKQGYGAYIYGPKYDLKLREEWQQPWTAQEFNHLKQLAACYQQAGLKFGIALSPYEVYQHWNQSTRQALTIKMAEINAIGADILCILFDDMRGDIPDLAINQAEICDFIAQQSQAQEIIMCPTYYSDDPVLERIFGAKPHDYLENLGLQLDAKFDVFWTGPSVWSVSYPPEHLIRVAEQLGRQPVIWDNYPVNDMKNWHYLFMRAFQDRLASMPTLTRGHFVNPMNQAQLSKIALHSLPRLYAEGDQYEPNLALRQALSELAPSALASQLLNDIATFADRGFKQLSDTEVETLKSQYGQFDHPMAQEVLGWLNKEFEFDANKTQLWIQE</sequence>
<evidence type="ECO:0000259" key="4">
    <source>
        <dbReference type="PROSITE" id="PS52009"/>
    </source>
</evidence>
<dbReference type="InterPro" id="IPR011496">
    <property type="entry name" value="O-GlcNAcase_cat"/>
</dbReference>
<proteinExistence type="inferred from homology"/>
<keyword evidence="1 3" id="KW-0378">Hydrolase</keyword>
<dbReference type="SUPFAM" id="SSF51445">
    <property type="entry name" value="(Trans)glycosidases"/>
    <property type="match status" value="1"/>
</dbReference>
<gene>
    <name evidence="5" type="ORF">K6Y31_09845</name>
</gene>
<dbReference type="PROSITE" id="PS52009">
    <property type="entry name" value="GH84"/>
    <property type="match status" value="1"/>
</dbReference>
<keyword evidence="6" id="KW-1185">Reference proteome</keyword>
<feature type="active site" description="Proton donor" evidence="3">
    <location>
        <position position="120"/>
    </location>
</feature>
<dbReference type="Pfam" id="PF07555">
    <property type="entry name" value="NAGidase"/>
    <property type="match status" value="1"/>
</dbReference>
<comment type="caution">
    <text evidence="5">The sequence shown here is derived from an EMBL/GenBank/DDBJ whole genome shotgun (WGS) entry which is preliminary data.</text>
</comment>
<dbReference type="EMBL" id="JAIMJA010000008">
    <property type="protein sequence ID" value="MCE2595120.1"/>
    <property type="molecule type" value="Genomic_DNA"/>
</dbReference>
<name>A0ABS8W9G6_9GAMM</name>
<comment type="similarity">
    <text evidence="3">Belongs to the glycosyl hydrolase 84 family.</text>
</comment>
<dbReference type="InterPro" id="IPR051822">
    <property type="entry name" value="Glycosyl_Hydrolase_84"/>
</dbReference>
<dbReference type="PANTHER" id="PTHR13170">
    <property type="entry name" value="O-GLCNACASE"/>
    <property type="match status" value="1"/>
</dbReference>
<evidence type="ECO:0000313" key="6">
    <source>
        <dbReference type="Proteomes" id="UP001201273"/>
    </source>
</evidence>
<dbReference type="Proteomes" id="UP001201273">
    <property type="component" value="Unassembled WGS sequence"/>
</dbReference>
<feature type="domain" description="GH84" evidence="4">
    <location>
        <begin position="5"/>
        <end position="276"/>
    </location>
</feature>
<evidence type="ECO:0000313" key="5">
    <source>
        <dbReference type="EMBL" id="MCE2595120.1"/>
    </source>
</evidence>
<protein>
    <submittedName>
        <fullName evidence="5">Beta-N-acetylglucosaminidase domain-containing protein</fullName>
    </submittedName>
</protein>
<dbReference type="RefSeq" id="WP_233052615.1">
    <property type="nucleotide sequence ID" value="NZ_JAIMJA010000008.1"/>
</dbReference>
<organism evidence="5 6">
    <name type="scientific">Motilimonas cestriensis</name>
    <dbReference type="NCBI Taxonomy" id="2742685"/>
    <lineage>
        <taxon>Bacteria</taxon>
        <taxon>Pseudomonadati</taxon>
        <taxon>Pseudomonadota</taxon>
        <taxon>Gammaproteobacteria</taxon>
        <taxon>Alteromonadales</taxon>
        <taxon>Alteromonadales genera incertae sedis</taxon>
        <taxon>Motilimonas</taxon>
    </lineage>
</organism>
<dbReference type="InterPro" id="IPR017853">
    <property type="entry name" value="GH"/>
</dbReference>
<accession>A0ABS8W9G6</accession>
<dbReference type="PANTHER" id="PTHR13170:SF16">
    <property type="entry name" value="PROTEIN O-GLCNACASE"/>
    <property type="match status" value="1"/>
</dbReference>
<evidence type="ECO:0000256" key="1">
    <source>
        <dbReference type="ARBA" id="ARBA00022801"/>
    </source>
</evidence>